<proteinExistence type="predicted"/>
<gene>
    <name evidence="1" type="ORF">CBYS24578_00012798</name>
</gene>
<reference evidence="2" key="1">
    <citation type="submission" date="2019-06" db="EMBL/GenBank/DDBJ databases">
        <authorList>
            <person name="Broberg M."/>
        </authorList>
    </citation>
    <scope>NUCLEOTIDE SEQUENCE [LARGE SCALE GENOMIC DNA]</scope>
</reference>
<keyword evidence="2" id="KW-1185">Reference proteome</keyword>
<evidence type="ECO:0000313" key="2">
    <source>
        <dbReference type="Proteomes" id="UP000754883"/>
    </source>
</evidence>
<sequence>MAVAPAVQANDYLSNKQTLVASLQHRSSFLAATPRKFSSSRFQNFSSYAILPYIFFFQFTGSFHSPAGGGGRKHKSAHRIS</sequence>
<reference evidence="1 2" key="2">
    <citation type="submission" date="2021-10" db="EMBL/GenBank/DDBJ databases">
        <authorList>
            <person name="Piombo E."/>
        </authorList>
    </citation>
    <scope>NUCLEOTIDE SEQUENCE [LARGE SCALE GENOMIC DNA]</scope>
</reference>
<dbReference type="AlphaFoldDB" id="A0A9N9UMW4"/>
<organism evidence="1 2">
    <name type="scientific">Clonostachys byssicola</name>
    <dbReference type="NCBI Taxonomy" id="160290"/>
    <lineage>
        <taxon>Eukaryota</taxon>
        <taxon>Fungi</taxon>
        <taxon>Dikarya</taxon>
        <taxon>Ascomycota</taxon>
        <taxon>Pezizomycotina</taxon>
        <taxon>Sordariomycetes</taxon>
        <taxon>Hypocreomycetidae</taxon>
        <taxon>Hypocreales</taxon>
        <taxon>Bionectriaceae</taxon>
        <taxon>Clonostachys</taxon>
    </lineage>
</organism>
<dbReference type="EMBL" id="CABFNO020001539">
    <property type="protein sequence ID" value="CAG9996498.1"/>
    <property type="molecule type" value="Genomic_DNA"/>
</dbReference>
<protein>
    <submittedName>
        <fullName evidence="1">Uncharacterized protein</fullName>
    </submittedName>
</protein>
<comment type="caution">
    <text evidence="1">The sequence shown here is derived from an EMBL/GenBank/DDBJ whole genome shotgun (WGS) entry which is preliminary data.</text>
</comment>
<accession>A0A9N9UMW4</accession>
<dbReference type="Proteomes" id="UP000754883">
    <property type="component" value="Unassembled WGS sequence"/>
</dbReference>
<evidence type="ECO:0000313" key="1">
    <source>
        <dbReference type="EMBL" id="CAG9996498.1"/>
    </source>
</evidence>
<name>A0A9N9UMW4_9HYPO</name>